<feature type="region of interest" description="Disordered" evidence="1">
    <location>
        <begin position="1"/>
        <end position="66"/>
    </location>
</feature>
<feature type="region of interest" description="Disordered" evidence="1">
    <location>
        <begin position="86"/>
        <end position="148"/>
    </location>
</feature>
<sequence>MPIPRHITQNPKTRNQITDPTLRKARQSRQALLAQPHLLDQRPAQASKHPRSTTAAESTSSIVPSVITRSQSKTLIHLQLCIAHPEGSAAQDRAQDPANTRPTTAQDQAQDQPTTPSIRAQGHQSEASIDTDGMRYDPFQPGPNQRGF</sequence>
<dbReference type="AlphaFoldDB" id="A0A409YB04"/>
<proteinExistence type="predicted"/>
<feature type="compositionally biased region" description="Polar residues" evidence="1">
    <location>
        <begin position="52"/>
        <end position="66"/>
    </location>
</feature>
<gene>
    <name evidence="2" type="ORF">CVT26_009047</name>
</gene>
<comment type="caution">
    <text evidence="2">The sequence shown here is derived from an EMBL/GenBank/DDBJ whole genome shotgun (WGS) entry which is preliminary data.</text>
</comment>
<protein>
    <submittedName>
        <fullName evidence="2">Uncharacterized protein</fullName>
    </submittedName>
</protein>
<feature type="compositionally biased region" description="Low complexity" evidence="1">
    <location>
        <begin position="102"/>
        <end position="116"/>
    </location>
</feature>
<evidence type="ECO:0000313" key="2">
    <source>
        <dbReference type="EMBL" id="PPR00195.1"/>
    </source>
</evidence>
<evidence type="ECO:0000256" key="1">
    <source>
        <dbReference type="SAM" id="MobiDB-lite"/>
    </source>
</evidence>
<reference evidence="2 3" key="1">
    <citation type="journal article" date="2018" name="Evol. Lett.">
        <title>Horizontal gene cluster transfer increased hallucinogenic mushroom diversity.</title>
        <authorList>
            <person name="Reynolds H.T."/>
            <person name="Vijayakumar V."/>
            <person name="Gluck-Thaler E."/>
            <person name="Korotkin H.B."/>
            <person name="Matheny P.B."/>
            <person name="Slot J.C."/>
        </authorList>
    </citation>
    <scope>NUCLEOTIDE SEQUENCE [LARGE SCALE GENOMIC DNA]</scope>
    <source>
        <strain evidence="2 3">SRW20</strain>
    </source>
</reference>
<dbReference type="EMBL" id="NHYE01001022">
    <property type="protein sequence ID" value="PPR00195.1"/>
    <property type="molecule type" value="Genomic_DNA"/>
</dbReference>
<accession>A0A409YB04</accession>
<feature type="compositionally biased region" description="Polar residues" evidence="1">
    <location>
        <begin position="7"/>
        <end position="19"/>
    </location>
</feature>
<name>A0A409YB04_9AGAR</name>
<keyword evidence="3" id="KW-1185">Reference proteome</keyword>
<dbReference type="Proteomes" id="UP000284706">
    <property type="component" value="Unassembled WGS sequence"/>
</dbReference>
<evidence type="ECO:0000313" key="3">
    <source>
        <dbReference type="Proteomes" id="UP000284706"/>
    </source>
</evidence>
<organism evidence="2 3">
    <name type="scientific">Gymnopilus dilepis</name>
    <dbReference type="NCBI Taxonomy" id="231916"/>
    <lineage>
        <taxon>Eukaryota</taxon>
        <taxon>Fungi</taxon>
        <taxon>Dikarya</taxon>
        <taxon>Basidiomycota</taxon>
        <taxon>Agaricomycotina</taxon>
        <taxon>Agaricomycetes</taxon>
        <taxon>Agaricomycetidae</taxon>
        <taxon>Agaricales</taxon>
        <taxon>Agaricineae</taxon>
        <taxon>Hymenogastraceae</taxon>
        <taxon>Gymnopilus</taxon>
    </lineage>
</organism>
<dbReference type="InParanoid" id="A0A409YB04"/>